<dbReference type="InterPro" id="IPR015422">
    <property type="entry name" value="PyrdxlP-dep_Trfase_small"/>
</dbReference>
<dbReference type="Gene3D" id="3.90.1150.10">
    <property type="entry name" value="Aspartate Aminotransferase, domain 1"/>
    <property type="match status" value="1"/>
</dbReference>
<dbReference type="RefSeq" id="WP_045776010.1">
    <property type="nucleotide sequence ID" value="NZ_LAJY01000291.1"/>
</dbReference>
<dbReference type="InterPro" id="IPR000192">
    <property type="entry name" value="Aminotrans_V_dom"/>
</dbReference>
<proteinExistence type="inferred from homology"/>
<feature type="domain" description="Aminotransferase class V" evidence="5">
    <location>
        <begin position="5"/>
        <end position="215"/>
    </location>
</feature>
<evidence type="ECO:0000256" key="1">
    <source>
        <dbReference type="ARBA" id="ARBA00001933"/>
    </source>
</evidence>
<sequence>MRDAIQPIAAIAALAQTVGALVAVDASQSIGWLAVDMGVQGIDIVTASGRKYLQGPRGVALLGLSARAQERLRPPPPDDYSVRQRDALRWESAEYSYANRLGFGAVLDLRVDHVSALGAELIATATRLEQALLTVPGLRLLRPNADTTPAIAPLVAFEIAGHEPGDVQRALHGEGINIAANQASYAPYLFAALGRQALLRASVHQEIGEGEIERLVAALKRGIA</sequence>
<dbReference type="InterPro" id="IPR015421">
    <property type="entry name" value="PyrdxlP-dep_Trfase_major"/>
</dbReference>
<dbReference type="InterPro" id="IPR015424">
    <property type="entry name" value="PyrdxlP-dep_Trfase"/>
</dbReference>
<evidence type="ECO:0000259" key="5">
    <source>
        <dbReference type="Pfam" id="PF00266"/>
    </source>
</evidence>
<name>A0A0F3IRM0_9PROT</name>
<reference evidence="6 7" key="1">
    <citation type="submission" date="2015-03" db="EMBL/GenBank/DDBJ databases">
        <title>Draft genome sequence of Elstera litoralis.</title>
        <authorList>
            <person name="Rahalkar M.C."/>
            <person name="Dhakephalkar P.K."/>
            <person name="Pore S.D."/>
            <person name="Arora P."/>
            <person name="Kapse N.G."/>
            <person name="Pandit P.S."/>
        </authorList>
    </citation>
    <scope>NUCLEOTIDE SEQUENCE [LARGE SCALE GENOMIC DNA]</scope>
    <source>
        <strain evidence="6 7">Dia-1</strain>
    </source>
</reference>
<dbReference type="PANTHER" id="PTHR43586:SF24">
    <property type="entry name" value="BLR4730 PROTEIN"/>
    <property type="match status" value="1"/>
</dbReference>
<evidence type="ECO:0000313" key="7">
    <source>
        <dbReference type="Proteomes" id="UP000033774"/>
    </source>
</evidence>
<dbReference type="AlphaFoldDB" id="A0A0F3IRM0"/>
<keyword evidence="7" id="KW-1185">Reference proteome</keyword>
<comment type="caution">
    <text evidence="6">The sequence shown here is derived from an EMBL/GenBank/DDBJ whole genome shotgun (WGS) entry which is preliminary data.</text>
</comment>
<dbReference type="OrthoDB" id="9804366at2"/>
<evidence type="ECO:0000256" key="3">
    <source>
        <dbReference type="RuleBase" id="RU004075"/>
    </source>
</evidence>
<keyword evidence="2" id="KW-0663">Pyridoxal phosphate</keyword>
<gene>
    <name evidence="6" type="ORF">VZ95_11770</name>
</gene>
<dbReference type="EMBL" id="LAJY01000291">
    <property type="protein sequence ID" value="KJV09400.1"/>
    <property type="molecule type" value="Genomic_DNA"/>
</dbReference>
<dbReference type="PANTHER" id="PTHR43586">
    <property type="entry name" value="CYSTEINE DESULFURASE"/>
    <property type="match status" value="1"/>
</dbReference>
<evidence type="ECO:0000313" key="6">
    <source>
        <dbReference type="EMBL" id="KJV09400.1"/>
    </source>
</evidence>
<evidence type="ECO:0000256" key="4">
    <source>
        <dbReference type="RuleBase" id="RU004504"/>
    </source>
</evidence>
<organism evidence="6 7">
    <name type="scientific">Elstera litoralis</name>
    <dbReference type="NCBI Taxonomy" id="552518"/>
    <lineage>
        <taxon>Bacteria</taxon>
        <taxon>Pseudomonadati</taxon>
        <taxon>Pseudomonadota</taxon>
        <taxon>Alphaproteobacteria</taxon>
        <taxon>Rhodospirillales</taxon>
        <taxon>Rhodospirillaceae</taxon>
        <taxon>Elstera</taxon>
    </lineage>
</organism>
<dbReference type="Proteomes" id="UP000033774">
    <property type="component" value="Unassembled WGS sequence"/>
</dbReference>
<accession>A0A0F3IRM0</accession>
<dbReference type="PROSITE" id="PS00595">
    <property type="entry name" value="AA_TRANSFER_CLASS_5"/>
    <property type="match status" value="1"/>
</dbReference>
<dbReference type="SUPFAM" id="SSF53383">
    <property type="entry name" value="PLP-dependent transferases"/>
    <property type="match status" value="1"/>
</dbReference>
<comment type="similarity">
    <text evidence="3">Belongs to the class-V pyridoxal-phosphate-dependent aminotransferase family.</text>
</comment>
<dbReference type="Gene3D" id="3.40.640.10">
    <property type="entry name" value="Type I PLP-dependent aspartate aminotransferase-like (Major domain)"/>
    <property type="match status" value="1"/>
</dbReference>
<protein>
    <recommendedName>
        <fullName evidence="5">Aminotransferase class V domain-containing protein</fullName>
    </recommendedName>
</protein>
<comment type="cofactor">
    <cofactor evidence="1 4">
        <name>pyridoxal 5'-phosphate</name>
        <dbReference type="ChEBI" id="CHEBI:597326"/>
    </cofactor>
</comment>
<evidence type="ECO:0000256" key="2">
    <source>
        <dbReference type="ARBA" id="ARBA00022898"/>
    </source>
</evidence>
<dbReference type="Pfam" id="PF00266">
    <property type="entry name" value="Aminotran_5"/>
    <property type="match status" value="1"/>
</dbReference>
<dbReference type="InterPro" id="IPR020578">
    <property type="entry name" value="Aminotrans_V_PyrdxlP_BS"/>
</dbReference>